<dbReference type="Pfam" id="PF09817">
    <property type="entry name" value="Zwilch"/>
    <property type="match status" value="1"/>
</dbReference>
<dbReference type="RefSeq" id="XP_033350103.1">
    <property type="nucleotide sequence ID" value="XM_033494212.1"/>
</dbReference>
<keyword evidence="6 9" id="KW-0995">Kinetochore</keyword>
<keyword evidence="4 9" id="KW-0132">Cell division</keyword>
<accession>A0A6J3KAG1</accession>
<dbReference type="GeneID" id="117233686"/>
<evidence type="ECO:0000256" key="4">
    <source>
        <dbReference type="ARBA" id="ARBA00022618"/>
    </source>
</evidence>
<keyword evidence="8 9" id="KW-0137">Centromere</keyword>
<dbReference type="KEGG" id="bvk:117233686"/>
<reference evidence="11" key="1">
    <citation type="submission" date="2025-08" db="UniProtKB">
        <authorList>
            <consortium name="RefSeq"/>
        </authorList>
    </citation>
    <scope>IDENTIFICATION</scope>
    <source>
        <tissue evidence="11">Muscle</tissue>
    </source>
</reference>
<dbReference type="PANTHER" id="PTHR15995:SF1">
    <property type="entry name" value="PROTEIN ZWILCH HOMOLOG"/>
    <property type="match status" value="1"/>
</dbReference>
<evidence type="ECO:0000256" key="3">
    <source>
        <dbReference type="ARBA" id="ARBA00022454"/>
    </source>
</evidence>
<evidence type="ECO:0000256" key="6">
    <source>
        <dbReference type="ARBA" id="ARBA00022838"/>
    </source>
</evidence>
<comment type="subcellular location">
    <subcellularLocation>
        <location evidence="1 9">Chromosome</location>
        <location evidence="1 9">Centromere</location>
        <location evidence="1 9">Kinetochore</location>
    </subcellularLocation>
</comment>
<comment type="similarity">
    <text evidence="2 9">Belongs to the ZWILCH family.</text>
</comment>
<evidence type="ECO:0000256" key="2">
    <source>
        <dbReference type="ARBA" id="ARBA00009062"/>
    </source>
</evidence>
<evidence type="ECO:0000256" key="7">
    <source>
        <dbReference type="ARBA" id="ARBA00023306"/>
    </source>
</evidence>
<evidence type="ECO:0000256" key="1">
    <source>
        <dbReference type="ARBA" id="ARBA00004629"/>
    </source>
</evidence>
<evidence type="ECO:0000313" key="10">
    <source>
        <dbReference type="Proteomes" id="UP000504631"/>
    </source>
</evidence>
<keyword evidence="10" id="KW-1185">Reference proteome</keyword>
<dbReference type="Gene3D" id="1.20.58.730">
    <property type="match status" value="1"/>
</dbReference>
<dbReference type="InterPro" id="IPR018630">
    <property type="entry name" value="Zwilch"/>
</dbReference>
<dbReference type="Gene3D" id="1.10.287.1880">
    <property type="match status" value="1"/>
</dbReference>
<evidence type="ECO:0000256" key="9">
    <source>
        <dbReference type="RuleBase" id="RU369076"/>
    </source>
</evidence>
<dbReference type="AlphaFoldDB" id="A0A6J3KAG1"/>
<evidence type="ECO:0000313" key="11">
    <source>
        <dbReference type="RefSeq" id="XP_033350103.1"/>
    </source>
</evidence>
<gene>
    <name evidence="11" type="primary">LOC117233686</name>
</gene>
<dbReference type="GO" id="GO:0007094">
    <property type="term" value="P:mitotic spindle assembly checkpoint signaling"/>
    <property type="evidence" value="ECO:0007669"/>
    <property type="project" value="UniProtKB-UniRule"/>
</dbReference>
<comment type="function">
    <text evidence="9">Essential component of the mitotic checkpoint, which prevents cells from prematurely exiting mitosis. Required for the assembly of the dynein-dynactin and MAD1-MAD2 complexes onto kinetochores. Its function related to the spindle assembly machinery is proposed to depend on its association in the mitotic RZZ complex.</text>
</comment>
<keyword evidence="3 9" id="KW-0158">Chromosome</keyword>
<organism evidence="10 11">
    <name type="scientific">Bombus vosnesenskii</name>
    <dbReference type="NCBI Taxonomy" id="207650"/>
    <lineage>
        <taxon>Eukaryota</taxon>
        <taxon>Metazoa</taxon>
        <taxon>Ecdysozoa</taxon>
        <taxon>Arthropoda</taxon>
        <taxon>Hexapoda</taxon>
        <taxon>Insecta</taxon>
        <taxon>Pterygota</taxon>
        <taxon>Neoptera</taxon>
        <taxon>Endopterygota</taxon>
        <taxon>Hymenoptera</taxon>
        <taxon>Apocrita</taxon>
        <taxon>Aculeata</taxon>
        <taxon>Apoidea</taxon>
        <taxon>Anthophila</taxon>
        <taxon>Apidae</taxon>
        <taxon>Bombus</taxon>
        <taxon>Pyrobombus</taxon>
    </lineage>
</organism>
<evidence type="ECO:0000256" key="5">
    <source>
        <dbReference type="ARBA" id="ARBA00022776"/>
    </source>
</evidence>
<keyword evidence="5 9" id="KW-0498">Mitosis</keyword>
<dbReference type="GO" id="GO:1990423">
    <property type="term" value="C:RZZ complex"/>
    <property type="evidence" value="ECO:0007669"/>
    <property type="project" value="UniProtKB-UniRule"/>
</dbReference>
<keyword evidence="7 9" id="KW-0131">Cell cycle</keyword>
<dbReference type="PANTHER" id="PTHR15995">
    <property type="entry name" value="PROTEIN ZWILCH HOMOLOG"/>
    <property type="match status" value="1"/>
</dbReference>
<dbReference type="GO" id="GO:0051301">
    <property type="term" value="P:cell division"/>
    <property type="evidence" value="ECO:0007669"/>
    <property type="project" value="UniProtKB-UniRule"/>
</dbReference>
<evidence type="ECO:0000256" key="8">
    <source>
        <dbReference type="ARBA" id="ARBA00023328"/>
    </source>
</evidence>
<dbReference type="GO" id="GO:0034501">
    <property type="term" value="P:protein localization to kinetochore"/>
    <property type="evidence" value="ECO:0007669"/>
    <property type="project" value="UniProtKB-UniRule"/>
</dbReference>
<sequence>MFELELLRKKLDPLVKVDKICLSYVNRIFPEFKDMPYFILYKEASESINNHSECTDIDETQFDLTGSPLKYSFGGEDDFEDSTILIKQNWYKEEEKYLPLSRTEACIALNICIEFINDSFPPIFALCDGKDHKKSRLLGATIEGEWFTTIEACFDGIETFETVKNSSSKMFQNHLELSDASKQDIAVSAFSTFDLFGTKEEMIDKHNNIKSNFEGSLSVEIHTCSLSCTPTRTSKNNLIVQVTTNSNNTPLKELWKQLLLLNQYLCMIEGHTKNIDSHYNSIPLEFPHNFINPYEEEHDNILSNLNLLLNGDYSFRHSSDIEKYKINFSNEENLENDTKIHQYIQSLPFRHNLDFTDFLWELLIKNSSYFEMIKCIHIVLDKILVNDCLPQVNYTNSTRFAKIITNPHQEKVISHLLSGSLPLEYVIDMGFEKLCRDYISILANARFGELHDIQQKLKKISCNEFTIDIYRKRLLYLVQIHICLEFILLIQDNLECSNDDLRILFGCVFKQYVSDKSPIQSCDLHQNKIYTLKTPLPISAVHHLHEIPSVRRISLSSQSKLRKLKTIKYCSQLPIFPTSIYPLGKILINNIIFKIILTCMKLFLTFFLDDSSTIGEGYYVLKTMFSSNKIK</sequence>
<proteinExistence type="inferred from homology"/>
<name>A0A6J3KAG1_9HYME</name>
<dbReference type="Proteomes" id="UP000504631">
    <property type="component" value="Unplaced"/>
</dbReference>
<comment type="subunit">
    <text evidence="9">Component of the RZZ complex.</text>
</comment>
<protein>
    <recommendedName>
        <fullName evidence="9">Protein zwilch</fullName>
    </recommendedName>
</protein>